<feature type="transmembrane region" description="Helical" evidence="1">
    <location>
        <begin position="132"/>
        <end position="155"/>
    </location>
</feature>
<organism evidence="2 3">
    <name type="scientific">Marasmius crinis-equi</name>
    <dbReference type="NCBI Taxonomy" id="585013"/>
    <lineage>
        <taxon>Eukaryota</taxon>
        <taxon>Fungi</taxon>
        <taxon>Dikarya</taxon>
        <taxon>Basidiomycota</taxon>
        <taxon>Agaricomycotina</taxon>
        <taxon>Agaricomycetes</taxon>
        <taxon>Agaricomycetidae</taxon>
        <taxon>Agaricales</taxon>
        <taxon>Marasmiineae</taxon>
        <taxon>Marasmiaceae</taxon>
        <taxon>Marasmius</taxon>
    </lineage>
</organism>
<sequence>MIPMSLLLMAPYVVQIAFTIAGVIAVMTSNNEVQRSFFYCTLAEHPLSNATSIFVFIICLGIILLKIQLALTFYRNWVALRTARRRFQTPAVHAQIPVLRVLVFGAYVFVGMVCNVIKLFDPHNLGPYLYVAIAGLVVFLVFGTQSHILQAWAFWKWRWRWPSRPAQPPPPLVATPNPLLTVDGYVSSPPANWRDTSILSPVRRIENSNPITTRTTEMQETDIDVPPTPPPKAQIVRRFYTDRELDDNGVRMTRQTTEGRLVASYVDYHQTRSDIV</sequence>
<keyword evidence="3" id="KW-1185">Reference proteome</keyword>
<evidence type="ECO:0000313" key="2">
    <source>
        <dbReference type="EMBL" id="KAL0579138.1"/>
    </source>
</evidence>
<protein>
    <submittedName>
        <fullName evidence="2">Uncharacterized protein</fullName>
    </submittedName>
</protein>
<feature type="transmembrane region" description="Helical" evidence="1">
    <location>
        <begin position="53"/>
        <end position="77"/>
    </location>
</feature>
<feature type="transmembrane region" description="Helical" evidence="1">
    <location>
        <begin position="98"/>
        <end position="120"/>
    </location>
</feature>
<proteinExistence type="predicted"/>
<feature type="transmembrane region" description="Helical" evidence="1">
    <location>
        <begin position="7"/>
        <end position="27"/>
    </location>
</feature>
<gene>
    <name evidence="2" type="ORF">V5O48_002870</name>
</gene>
<comment type="caution">
    <text evidence="2">The sequence shown here is derived from an EMBL/GenBank/DDBJ whole genome shotgun (WGS) entry which is preliminary data.</text>
</comment>
<evidence type="ECO:0000313" key="3">
    <source>
        <dbReference type="Proteomes" id="UP001465976"/>
    </source>
</evidence>
<keyword evidence="1" id="KW-0812">Transmembrane</keyword>
<evidence type="ECO:0000256" key="1">
    <source>
        <dbReference type="SAM" id="Phobius"/>
    </source>
</evidence>
<name>A0ABR3FUY1_9AGAR</name>
<keyword evidence="1" id="KW-0472">Membrane</keyword>
<dbReference type="Proteomes" id="UP001465976">
    <property type="component" value="Unassembled WGS sequence"/>
</dbReference>
<reference evidence="2 3" key="1">
    <citation type="submission" date="2024-02" db="EMBL/GenBank/DDBJ databases">
        <title>A draft genome for the cacao thread blight pathogen Marasmius crinis-equi.</title>
        <authorList>
            <person name="Cohen S.P."/>
            <person name="Baruah I.K."/>
            <person name="Amoako-Attah I."/>
            <person name="Bukari Y."/>
            <person name="Meinhardt L.W."/>
            <person name="Bailey B.A."/>
        </authorList>
    </citation>
    <scope>NUCLEOTIDE SEQUENCE [LARGE SCALE GENOMIC DNA]</scope>
    <source>
        <strain evidence="2 3">GH-76</strain>
    </source>
</reference>
<keyword evidence="1" id="KW-1133">Transmembrane helix</keyword>
<dbReference type="EMBL" id="JBAHYK010000070">
    <property type="protein sequence ID" value="KAL0579138.1"/>
    <property type="molecule type" value="Genomic_DNA"/>
</dbReference>
<accession>A0ABR3FUY1</accession>